<evidence type="ECO:0000256" key="2">
    <source>
        <dbReference type="ARBA" id="ARBA00022801"/>
    </source>
</evidence>
<evidence type="ECO:0000259" key="4">
    <source>
        <dbReference type="Pfam" id="PF00135"/>
    </source>
</evidence>
<dbReference type="InterPro" id="IPR019826">
    <property type="entry name" value="Carboxylesterase_B_AS"/>
</dbReference>
<dbReference type="Gene3D" id="3.40.50.1820">
    <property type="entry name" value="alpha/beta hydrolase"/>
    <property type="match status" value="1"/>
</dbReference>
<dbReference type="InterPro" id="IPR029058">
    <property type="entry name" value="AB_hydrolase_fold"/>
</dbReference>
<dbReference type="RefSeq" id="WP_273618642.1">
    <property type="nucleotide sequence ID" value="NZ_CP117417.1"/>
</dbReference>
<dbReference type="InterPro" id="IPR050309">
    <property type="entry name" value="Type-B_Carboxylest/Lipase"/>
</dbReference>
<evidence type="ECO:0000256" key="3">
    <source>
        <dbReference type="RuleBase" id="RU361235"/>
    </source>
</evidence>
<evidence type="ECO:0000313" key="6">
    <source>
        <dbReference type="Proteomes" id="UP001218231"/>
    </source>
</evidence>
<accession>A0ABY7U098</accession>
<proteinExistence type="inferred from homology"/>
<dbReference type="Pfam" id="PF00135">
    <property type="entry name" value="COesterase"/>
    <property type="match status" value="1"/>
</dbReference>
<name>A0ABY7U098_9SPHN</name>
<dbReference type="EMBL" id="CP117417">
    <property type="protein sequence ID" value="WCT78312.1"/>
    <property type="molecule type" value="Genomic_DNA"/>
</dbReference>
<gene>
    <name evidence="5" type="ORF">PQ457_04885</name>
</gene>
<evidence type="ECO:0000313" key="5">
    <source>
        <dbReference type="EMBL" id="WCT78312.1"/>
    </source>
</evidence>
<evidence type="ECO:0000256" key="1">
    <source>
        <dbReference type="ARBA" id="ARBA00005964"/>
    </source>
</evidence>
<reference evidence="5 6" key="1">
    <citation type="submission" date="2023-02" db="EMBL/GenBank/DDBJ databases">
        <title>Genome sequence of Novosphingobium humi KACC 19094.</title>
        <authorList>
            <person name="Kim S."/>
            <person name="Heo J."/>
            <person name="Kwon S.-W."/>
        </authorList>
    </citation>
    <scope>NUCLEOTIDE SEQUENCE [LARGE SCALE GENOMIC DNA]</scope>
    <source>
        <strain evidence="5 6">KACC 19094</strain>
    </source>
</reference>
<dbReference type="PROSITE" id="PS00122">
    <property type="entry name" value="CARBOXYLESTERASE_B_1"/>
    <property type="match status" value="1"/>
</dbReference>
<feature type="signal peptide" evidence="3">
    <location>
        <begin position="1"/>
        <end position="20"/>
    </location>
</feature>
<keyword evidence="2 3" id="KW-0378">Hydrolase</keyword>
<keyword evidence="3" id="KW-0732">Signal</keyword>
<feature type="domain" description="Carboxylesterase type B" evidence="4">
    <location>
        <begin position="29"/>
        <end position="509"/>
    </location>
</feature>
<dbReference type="InterPro" id="IPR019819">
    <property type="entry name" value="Carboxylesterase_B_CS"/>
</dbReference>
<feature type="chain" id="PRO_5044971743" description="Carboxylic ester hydrolase" evidence="3">
    <location>
        <begin position="21"/>
        <end position="535"/>
    </location>
</feature>
<keyword evidence="6" id="KW-1185">Reference proteome</keyword>
<comment type="similarity">
    <text evidence="1 3">Belongs to the type-B carboxylesterase/lipase family.</text>
</comment>
<protein>
    <recommendedName>
        <fullName evidence="3">Carboxylic ester hydrolase</fullName>
        <ecNumber evidence="3">3.1.1.-</ecNumber>
    </recommendedName>
</protein>
<sequence length="535" mass="57514">MKFTSVAALSLLASTLPVHASTHGATSAAPVVTLDSGRVEGVRLASGLQAWLGIPYAAPPVRDLRWKDPQPVASWRGTYHADRFGPQCTQPQRNVMVNQYSGAEITSEDCLYLNVWARPGLKKAPVIVYIHGGAFYIGSSSMPLYGGEGVAREGAVFVNFNYRLGALGFMALPELSAESPHKTSGNYAFLDQIAALKWVKRNIARFGGDPDNVTIVGQSAGSMSVQTLQASPLTQGLFHRVVGMSGAAAGGPSVSLPLADAEQEGLKLQTVLRAKSLADLRAMPADRIVVPRTPDAPKIGPITDGYVLNESVEQRFARGAHRNVPTLLGFAHDESFGGLGPVKGLADYQAKVVARYGGDASRFLALYPAGTDEQARDQARAADRDSTIAASMGQWADAVTAHGHAKVYSYEFARPHSYAAGVKFSDLDPATAGAYHTSEVPFWLGTLDSFNRYRTTRAWTPADVAFSKMMTRSLVAFARSGSPETSDLHWKAYDPKAPMLLRLGATAQTEPWPDRSKFEFFRKENAPKPTGGALQ</sequence>
<dbReference type="InterPro" id="IPR002018">
    <property type="entry name" value="CarbesteraseB"/>
</dbReference>
<dbReference type="PROSITE" id="PS00941">
    <property type="entry name" value="CARBOXYLESTERASE_B_2"/>
    <property type="match status" value="1"/>
</dbReference>
<dbReference type="PANTHER" id="PTHR11559">
    <property type="entry name" value="CARBOXYLESTERASE"/>
    <property type="match status" value="1"/>
</dbReference>
<dbReference type="Proteomes" id="UP001218231">
    <property type="component" value="Chromosome"/>
</dbReference>
<dbReference type="EC" id="3.1.1.-" evidence="3"/>
<dbReference type="SUPFAM" id="SSF53474">
    <property type="entry name" value="alpha/beta-Hydrolases"/>
    <property type="match status" value="1"/>
</dbReference>
<organism evidence="5 6">
    <name type="scientific">Novosphingobium humi</name>
    <dbReference type="NCBI Taxonomy" id="2282397"/>
    <lineage>
        <taxon>Bacteria</taxon>
        <taxon>Pseudomonadati</taxon>
        <taxon>Pseudomonadota</taxon>
        <taxon>Alphaproteobacteria</taxon>
        <taxon>Sphingomonadales</taxon>
        <taxon>Sphingomonadaceae</taxon>
        <taxon>Novosphingobium</taxon>
    </lineage>
</organism>